<proteinExistence type="predicted"/>
<dbReference type="EMBL" id="JAAMPC010000005">
    <property type="protein sequence ID" value="KAG2310355.1"/>
    <property type="molecule type" value="Genomic_DNA"/>
</dbReference>
<gene>
    <name evidence="1" type="ORF">Bca52824_021912</name>
</gene>
<keyword evidence="2" id="KW-1185">Reference proteome</keyword>
<reference evidence="1 2" key="1">
    <citation type="submission" date="2020-02" db="EMBL/GenBank/DDBJ databases">
        <authorList>
            <person name="Ma Q."/>
            <person name="Huang Y."/>
            <person name="Song X."/>
            <person name="Pei D."/>
        </authorList>
    </citation>
    <scope>NUCLEOTIDE SEQUENCE [LARGE SCALE GENOMIC DNA]</scope>
    <source>
        <strain evidence="1">Sxm20200214</strain>
        <tissue evidence="1">Leaf</tissue>
    </source>
</reference>
<dbReference type="AlphaFoldDB" id="A0A8X7VF84"/>
<accession>A0A8X7VF84</accession>
<name>A0A8X7VF84_BRACI</name>
<protein>
    <submittedName>
        <fullName evidence="1">Uncharacterized protein</fullName>
    </submittedName>
</protein>
<comment type="caution">
    <text evidence="1">The sequence shown here is derived from an EMBL/GenBank/DDBJ whole genome shotgun (WGS) entry which is preliminary data.</text>
</comment>
<evidence type="ECO:0000313" key="1">
    <source>
        <dbReference type="EMBL" id="KAG2310355.1"/>
    </source>
</evidence>
<evidence type="ECO:0000313" key="2">
    <source>
        <dbReference type="Proteomes" id="UP000886595"/>
    </source>
</evidence>
<sequence length="79" mass="9128">MIFFLNCSIIQPQAWKEYEITIDYTLCSPLSRSTRPLGNVTDQPELTTIPRSNQRKKTVVVPQSPERSVDFVKNWTVTL</sequence>
<dbReference type="Proteomes" id="UP000886595">
    <property type="component" value="Unassembled WGS sequence"/>
</dbReference>
<organism evidence="1 2">
    <name type="scientific">Brassica carinata</name>
    <name type="common">Ethiopian mustard</name>
    <name type="synonym">Abyssinian cabbage</name>
    <dbReference type="NCBI Taxonomy" id="52824"/>
    <lineage>
        <taxon>Eukaryota</taxon>
        <taxon>Viridiplantae</taxon>
        <taxon>Streptophyta</taxon>
        <taxon>Embryophyta</taxon>
        <taxon>Tracheophyta</taxon>
        <taxon>Spermatophyta</taxon>
        <taxon>Magnoliopsida</taxon>
        <taxon>eudicotyledons</taxon>
        <taxon>Gunneridae</taxon>
        <taxon>Pentapetalae</taxon>
        <taxon>rosids</taxon>
        <taxon>malvids</taxon>
        <taxon>Brassicales</taxon>
        <taxon>Brassicaceae</taxon>
        <taxon>Brassiceae</taxon>
        <taxon>Brassica</taxon>
    </lineage>
</organism>